<dbReference type="RefSeq" id="WP_111595542.1">
    <property type="nucleotide sequence ID" value="NZ_QLMA01000015.1"/>
</dbReference>
<name>A0A327VRV0_9BACT</name>
<dbReference type="InterPro" id="IPR050583">
    <property type="entry name" value="Mycobacterial_A85_antigen"/>
</dbReference>
<dbReference type="GO" id="GO:0016787">
    <property type="term" value="F:hydrolase activity"/>
    <property type="evidence" value="ECO:0007669"/>
    <property type="project" value="UniProtKB-KW"/>
</dbReference>
<dbReference type="OrthoDB" id="9803578at2"/>
<evidence type="ECO:0000256" key="1">
    <source>
        <dbReference type="SAM" id="SignalP"/>
    </source>
</evidence>
<dbReference type="PANTHER" id="PTHR48098">
    <property type="entry name" value="ENTEROCHELIN ESTERASE-RELATED"/>
    <property type="match status" value="1"/>
</dbReference>
<protein>
    <submittedName>
        <fullName evidence="2">S-formylglutathione hydrolase FrmB</fullName>
    </submittedName>
</protein>
<organism evidence="2 3">
    <name type="scientific">Chitinophaga dinghuensis</name>
    <dbReference type="NCBI Taxonomy" id="1539050"/>
    <lineage>
        <taxon>Bacteria</taxon>
        <taxon>Pseudomonadati</taxon>
        <taxon>Bacteroidota</taxon>
        <taxon>Chitinophagia</taxon>
        <taxon>Chitinophagales</taxon>
        <taxon>Chitinophagaceae</taxon>
        <taxon>Chitinophaga</taxon>
    </lineage>
</organism>
<dbReference type="InterPro" id="IPR000801">
    <property type="entry name" value="Esterase-like"/>
</dbReference>
<dbReference type="InterPro" id="IPR029058">
    <property type="entry name" value="AB_hydrolase_fold"/>
</dbReference>
<dbReference type="SUPFAM" id="SSF53474">
    <property type="entry name" value="alpha/beta-Hydrolases"/>
    <property type="match status" value="1"/>
</dbReference>
<gene>
    <name evidence="2" type="ORF">CLV59_1159</name>
</gene>
<dbReference type="Proteomes" id="UP000249819">
    <property type="component" value="Unassembled WGS sequence"/>
</dbReference>
<accession>A0A327VRV0</accession>
<reference evidence="2 3" key="1">
    <citation type="submission" date="2018-06" db="EMBL/GenBank/DDBJ databases">
        <title>Genomic Encyclopedia of Archaeal and Bacterial Type Strains, Phase II (KMG-II): from individual species to whole genera.</title>
        <authorList>
            <person name="Goeker M."/>
        </authorList>
    </citation>
    <scope>NUCLEOTIDE SEQUENCE [LARGE SCALE GENOMIC DNA]</scope>
    <source>
        <strain evidence="2 3">DSM 29821</strain>
    </source>
</reference>
<feature type="chain" id="PRO_5016298153" evidence="1">
    <location>
        <begin position="18"/>
        <end position="353"/>
    </location>
</feature>
<proteinExistence type="predicted"/>
<keyword evidence="1" id="KW-0732">Signal</keyword>
<keyword evidence="3" id="KW-1185">Reference proteome</keyword>
<dbReference type="PANTHER" id="PTHR48098:SF1">
    <property type="entry name" value="DIACYLGLYCEROL ACYLTRANSFERASE_MYCOLYLTRANSFERASE AG85A"/>
    <property type="match status" value="1"/>
</dbReference>
<evidence type="ECO:0000313" key="2">
    <source>
        <dbReference type="EMBL" id="RAJ72785.1"/>
    </source>
</evidence>
<dbReference type="AlphaFoldDB" id="A0A327VRV0"/>
<dbReference type="EMBL" id="QLMA01000015">
    <property type="protein sequence ID" value="RAJ72785.1"/>
    <property type="molecule type" value="Genomic_DNA"/>
</dbReference>
<dbReference type="Gene3D" id="3.40.50.1820">
    <property type="entry name" value="alpha/beta hydrolase"/>
    <property type="match status" value="1"/>
</dbReference>
<sequence length="353" mass="39685">MKKLLFILMFANGVAHAQNKGIVQTDTIISAALSHNVTHENVKRAVTIYLPPGYATSAKRYPVLYLLHGIGDDNMDFAENDGQYTTIQELMDTGVAAHRIREMIIVTPDEKTNWYGSFYTNSSATGNWDDFTAIELVNYIDTRYRTIARATSRAIAGHSMGGYGAISLAMKHPDIFSIAYGMNSALIGPGGEINPGDPQVKEFVLAKTAKDYNDLFAKKQYVAVGLLTVSQAFSPNLSNPPLYIDKPFYMQGNKVAINPATYQKWLDHDVIRMADKYKANLLKLRGLKFDSGYEDEYKFIPINSRAFSKKLTELGIPHMFEEYNGDHRNRLWGLNGRIYQELLPFISDHMEGQ</sequence>
<comment type="caution">
    <text evidence="2">The sequence shown here is derived from an EMBL/GenBank/DDBJ whole genome shotgun (WGS) entry which is preliminary data.</text>
</comment>
<evidence type="ECO:0000313" key="3">
    <source>
        <dbReference type="Proteomes" id="UP000249819"/>
    </source>
</evidence>
<feature type="signal peptide" evidence="1">
    <location>
        <begin position="1"/>
        <end position="17"/>
    </location>
</feature>
<keyword evidence="2" id="KW-0378">Hydrolase</keyword>
<dbReference type="GO" id="GO:0016747">
    <property type="term" value="F:acyltransferase activity, transferring groups other than amino-acyl groups"/>
    <property type="evidence" value="ECO:0007669"/>
    <property type="project" value="TreeGrafter"/>
</dbReference>
<dbReference type="Pfam" id="PF00756">
    <property type="entry name" value="Esterase"/>
    <property type="match status" value="1"/>
</dbReference>